<keyword evidence="8" id="KW-0206">Cytoskeleton</keyword>
<feature type="region of interest" description="Disordered" evidence="10">
    <location>
        <begin position="392"/>
        <end position="439"/>
    </location>
</feature>
<gene>
    <name evidence="11" type="ORF">Poli38472_006086</name>
</gene>
<feature type="compositionally biased region" description="Polar residues" evidence="10">
    <location>
        <begin position="928"/>
        <end position="938"/>
    </location>
</feature>
<evidence type="ECO:0000256" key="7">
    <source>
        <dbReference type="ARBA" id="ARBA00023054"/>
    </source>
</evidence>
<feature type="compositionally biased region" description="Basic and acidic residues" evidence="10">
    <location>
        <begin position="139"/>
        <end position="164"/>
    </location>
</feature>
<proteinExistence type="inferred from homology"/>
<keyword evidence="7 9" id="KW-0175">Coiled coil</keyword>
<feature type="region of interest" description="Disordered" evidence="10">
    <location>
        <begin position="631"/>
        <end position="655"/>
    </location>
</feature>
<sequence length="1411" mass="158995">MADDSDEEFARFLELDDSASASSASPVKTKRASKKEETKTTKSRASTKTTSAKSSSTRAASSSLSVVAAAERLLAASGRGKKKSQVVEEAEEEEGEEPPPSYSADPYTFELGASYHLPNDSDEDEDDKKKMKKTKKESKKTSKERESDKKSKKQEAAPVKREAKSALSLDQRIADILKRTGSSNFLAADEKDEGSTDPNDIDVKKDEDDRDSAPSAMDNTNSGVIRGESKEDGANDDDDEAKDSSSSDSLGMESADFEVGVHARRKLDRSRLSLSSLNSVKFAVNIDALEDSELASHPRYGQQNETPHIESEVTDSDYADDGFELDQTTSGIGAIESTATSTEKYEVTSEQDSSFVSEFEKMKGLFSIDSPPPAASSPQFTVATDLEKHAPLATTQDSHNFGYDDDDFEDEGSRNDEATPIATQASFESAYNLDPAPDYGDDEFEEELSAPDLTILPPAEVNDLRVPVSHAVETMCEAPIEMTQQNEVNEEVLSTDFFARAGTSMTVQELGSEISMDQPDVTRSQPRRSLSPPPPPPPDDDEDEEATGEVNAPRLSAPLPITVVPITREPAEPRDRFHQLDTRVSSLRFLSTVAVNTNTRANIELTEDDPSLQDEEIVAEMKEIEDLMEQARQSRDARHRRLPVRSSSSKESELALRLQQAKRQILQFKQHVKQLVSEEDNPPSDPVNPPYGVVDDQEDLSVEVPCTTEGKPGHRQHANKEENLRLRKEIEIQERLIQGFQRENEQLMQQLKQIQRDVKYDVHKENEMLKRELKSIREGREGTHPHVSSDDIQDKFSYHASVEARLQAEAQVIALKEELTTQRLRFQAKISELAIELEKVKKAKIEVECRYEGVDLEKVESETRHVKRLEHDLQLQRTEHEHTVASLKKKLDWYMENQRLLDEQDERMSALRAENKALKSELRTYQSSALSSTASNPATPAKPSVVGKANRSAADIRKIRELEARVGDLEEALRKRHPDSLVSLIAVSRKSEEESRIHQMQEEHERRVAELEEELEILQLSNEKKLKSFRQQQEKLVHQFQKHISVLESRLEQQQSRRAAVMKSTRKAQTPPSDSNESELGRVRQFYAGKIKELERKWEAKYRSLRTQNAASTPTRPGGSVAELHTAGSDASKTISALQSQLRAKESELARLRSLSRTASEALDSRSLLDRTAVLENQLKASESARRHLVDTLNSLQGLTPPKTSTNREDVEGQIQAMRQKVELEQKAIYEDQLARLRTDYGNQLEREKEAAASLKQKLLSQTETTQSTQDQLDRNIKELERLQRELQEGDKQKRELLELVARVPGLEAEIVKLTDKLAIPQTPSMIQFRSLELKIETLTQKHQLREAELKMLLAQASQSVQLERLNWEKRYHTAMAIKNAEIKRFKQQLDEILEELEQLRESSAASFVAR</sequence>
<feature type="compositionally biased region" description="Polar residues" evidence="10">
    <location>
        <begin position="326"/>
        <end position="353"/>
    </location>
</feature>
<dbReference type="InterPro" id="IPR038774">
    <property type="entry name" value="CEP162-like"/>
</dbReference>
<evidence type="ECO:0000256" key="10">
    <source>
        <dbReference type="SAM" id="MobiDB-lite"/>
    </source>
</evidence>
<feature type="coiled-coil region" evidence="9">
    <location>
        <begin position="1376"/>
        <end position="1407"/>
    </location>
</feature>
<feature type="region of interest" description="Disordered" evidence="10">
    <location>
        <begin position="928"/>
        <end position="949"/>
    </location>
</feature>
<dbReference type="PANTHER" id="PTHR34031">
    <property type="entry name" value="CENTROSOMAL PROTEIN OF 162 KDA"/>
    <property type="match status" value="1"/>
</dbReference>
<evidence type="ECO:0000256" key="6">
    <source>
        <dbReference type="ARBA" id="ARBA00022794"/>
    </source>
</evidence>
<reference evidence="11" key="1">
    <citation type="submission" date="2019-03" db="EMBL/GenBank/DDBJ databases">
        <title>Long read genome sequence of the mycoparasitic Pythium oligandrum ATCC 38472 isolated from sugarbeet rhizosphere.</title>
        <authorList>
            <person name="Gaulin E."/>
        </authorList>
    </citation>
    <scope>NUCLEOTIDE SEQUENCE</scope>
    <source>
        <strain evidence="11">ATCC 38472_TT</strain>
    </source>
</reference>
<evidence type="ECO:0000256" key="9">
    <source>
        <dbReference type="SAM" id="Coils"/>
    </source>
</evidence>
<evidence type="ECO:0000256" key="2">
    <source>
        <dbReference type="ARBA" id="ARBA00009485"/>
    </source>
</evidence>
<keyword evidence="12" id="KW-1185">Reference proteome</keyword>
<comment type="subcellular location">
    <subcellularLocation>
        <location evidence="1">Cytoplasm</location>
        <location evidence="1">Cytoskeleton</location>
        <location evidence="1">Microtubule organizing center</location>
        <location evidence="1">Centrosome</location>
        <location evidence="1">Centriole</location>
    </subcellularLocation>
</comment>
<dbReference type="EMBL" id="SPLM01000002">
    <property type="protein sequence ID" value="TMW68618.1"/>
    <property type="molecule type" value="Genomic_DNA"/>
</dbReference>
<evidence type="ECO:0000256" key="4">
    <source>
        <dbReference type="ARBA" id="ARBA00022490"/>
    </source>
</evidence>
<feature type="compositionally biased region" description="Low complexity" evidence="10">
    <location>
        <begin position="244"/>
        <end position="254"/>
    </location>
</feature>
<dbReference type="Proteomes" id="UP000794436">
    <property type="component" value="Unassembled WGS sequence"/>
</dbReference>
<keyword evidence="5" id="KW-0493">Microtubule</keyword>
<feature type="compositionally biased region" description="Acidic residues" evidence="10">
    <location>
        <begin position="312"/>
        <end position="324"/>
    </location>
</feature>
<accession>A0A8K1CUR1</accession>
<evidence type="ECO:0000256" key="8">
    <source>
        <dbReference type="ARBA" id="ARBA00023212"/>
    </source>
</evidence>
<evidence type="ECO:0000313" key="11">
    <source>
        <dbReference type="EMBL" id="TMW68618.1"/>
    </source>
</evidence>
<evidence type="ECO:0000256" key="5">
    <source>
        <dbReference type="ARBA" id="ARBA00022701"/>
    </source>
</evidence>
<evidence type="ECO:0000256" key="1">
    <source>
        <dbReference type="ARBA" id="ARBA00004114"/>
    </source>
</evidence>
<comment type="similarity">
    <text evidence="2">Belongs to the CEP162 family.</text>
</comment>
<feature type="coiled-coil region" evidence="9">
    <location>
        <begin position="723"/>
        <end position="757"/>
    </location>
</feature>
<evidence type="ECO:0000256" key="3">
    <source>
        <dbReference type="ARBA" id="ARBA00021406"/>
    </source>
</evidence>
<comment type="caution">
    <text evidence="11">The sequence shown here is derived from an EMBL/GenBank/DDBJ whole genome shotgun (WGS) entry which is preliminary data.</text>
</comment>
<feature type="compositionally biased region" description="Low complexity" evidence="10">
    <location>
        <begin position="43"/>
        <end position="77"/>
    </location>
</feature>
<feature type="region of interest" description="Disordered" evidence="10">
    <location>
        <begin position="1055"/>
        <end position="1080"/>
    </location>
</feature>
<dbReference type="PANTHER" id="PTHR34031:SF1">
    <property type="entry name" value="CENTROSOMAL PROTEIN OF 162 KDA"/>
    <property type="match status" value="1"/>
</dbReference>
<feature type="region of interest" description="Disordered" evidence="10">
    <location>
        <begin position="1"/>
        <end position="262"/>
    </location>
</feature>
<feature type="compositionally biased region" description="Acidic residues" evidence="10">
    <location>
        <begin position="88"/>
        <end position="97"/>
    </location>
</feature>
<evidence type="ECO:0000313" key="12">
    <source>
        <dbReference type="Proteomes" id="UP000794436"/>
    </source>
</evidence>
<dbReference type="GO" id="GO:0005814">
    <property type="term" value="C:centriole"/>
    <property type="evidence" value="ECO:0007669"/>
    <property type="project" value="UniProtKB-SubCell"/>
</dbReference>
<feature type="coiled-coil region" evidence="9">
    <location>
        <begin position="1208"/>
        <end position="1300"/>
    </location>
</feature>
<name>A0A8K1CUR1_PYTOL</name>
<feature type="compositionally biased region" description="Acidic residues" evidence="10">
    <location>
        <begin position="538"/>
        <end position="547"/>
    </location>
</feature>
<dbReference type="GO" id="GO:0005879">
    <property type="term" value="C:axonemal microtubule"/>
    <property type="evidence" value="ECO:0007669"/>
    <property type="project" value="TreeGrafter"/>
</dbReference>
<feature type="coiled-coil region" evidence="9">
    <location>
        <begin position="894"/>
        <end position="928"/>
    </location>
</feature>
<protein>
    <recommendedName>
        <fullName evidence="3">Centrosomal protein of 162 kDa</fullName>
    </recommendedName>
</protein>
<dbReference type="GO" id="GO:0060271">
    <property type="term" value="P:cilium assembly"/>
    <property type="evidence" value="ECO:0007669"/>
    <property type="project" value="TreeGrafter"/>
</dbReference>
<keyword evidence="4" id="KW-0963">Cytoplasm</keyword>
<feature type="region of interest" description="Disordered" evidence="10">
    <location>
        <begin position="295"/>
        <end position="353"/>
    </location>
</feature>
<feature type="region of interest" description="Disordered" evidence="10">
    <location>
        <begin position="510"/>
        <end position="557"/>
    </location>
</feature>
<keyword evidence="6" id="KW-0970">Cilium biogenesis/degradation</keyword>
<dbReference type="OrthoDB" id="2157184at2759"/>
<organism evidence="11 12">
    <name type="scientific">Pythium oligandrum</name>
    <name type="common">Mycoparasitic fungus</name>
    <dbReference type="NCBI Taxonomy" id="41045"/>
    <lineage>
        <taxon>Eukaryota</taxon>
        <taxon>Sar</taxon>
        <taxon>Stramenopiles</taxon>
        <taxon>Oomycota</taxon>
        <taxon>Peronosporomycetes</taxon>
        <taxon>Pythiales</taxon>
        <taxon>Pythiaceae</taxon>
        <taxon>Pythium</taxon>
    </lineage>
</organism>